<accession>A0A7J9FJP6</accession>
<reference evidence="1 2" key="1">
    <citation type="journal article" date="2019" name="Genome Biol. Evol.">
        <title>Insights into the evolution of the New World diploid cottons (Gossypium, subgenus Houzingenia) based on genome sequencing.</title>
        <authorList>
            <person name="Grover C.E."/>
            <person name="Arick M.A. 2nd"/>
            <person name="Thrash A."/>
            <person name="Conover J.L."/>
            <person name="Sanders W.S."/>
            <person name="Peterson D.G."/>
            <person name="Frelichowski J.E."/>
            <person name="Scheffler J.A."/>
            <person name="Scheffler B.E."/>
            <person name="Wendel J.F."/>
        </authorList>
    </citation>
    <scope>NUCLEOTIDE SEQUENCE [LARGE SCALE GENOMIC DNA]</scope>
    <source>
        <strain evidence="1">8</strain>
        <tissue evidence="1">Leaf</tissue>
    </source>
</reference>
<proteinExistence type="predicted"/>
<organism evidence="1 2">
    <name type="scientific">Gossypium trilobum</name>
    <dbReference type="NCBI Taxonomy" id="34281"/>
    <lineage>
        <taxon>Eukaryota</taxon>
        <taxon>Viridiplantae</taxon>
        <taxon>Streptophyta</taxon>
        <taxon>Embryophyta</taxon>
        <taxon>Tracheophyta</taxon>
        <taxon>Spermatophyta</taxon>
        <taxon>Magnoliopsida</taxon>
        <taxon>eudicotyledons</taxon>
        <taxon>Gunneridae</taxon>
        <taxon>Pentapetalae</taxon>
        <taxon>rosids</taxon>
        <taxon>malvids</taxon>
        <taxon>Malvales</taxon>
        <taxon>Malvaceae</taxon>
        <taxon>Malvoideae</taxon>
        <taxon>Gossypium</taxon>
    </lineage>
</organism>
<dbReference type="EMBL" id="JABEZW010219140">
    <property type="protein sequence ID" value="MBA0785540.1"/>
    <property type="molecule type" value="Genomic_DNA"/>
</dbReference>
<comment type="caution">
    <text evidence="1">The sequence shown here is derived from an EMBL/GenBank/DDBJ whole genome shotgun (WGS) entry which is preliminary data.</text>
</comment>
<evidence type="ECO:0000313" key="1">
    <source>
        <dbReference type="EMBL" id="MBA0785540.1"/>
    </source>
</evidence>
<evidence type="ECO:0000313" key="2">
    <source>
        <dbReference type="Proteomes" id="UP000593568"/>
    </source>
</evidence>
<name>A0A7J9FJP6_9ROSI</name>
<keyword evidence="2" id="KW-1185">Reference proteome</keyword>
<gene>
    <name evidence="1" type="ORF">Gotri_027651</name>
</gene>
<feature type="non-terminal residue" evidence="1">
    <location>
        <position position="1"/>
    </location>
</feature>
<dbReference type="Proteomes" id="UP000593568">
    <property type="component" value="Unassembled WGS sequence"/>
</dbReference>
<sequence length="57" mass="6856">MIGLLFQDFVHWFDARMTSRKEDMPLEQEIGDVEGIHKLKEAIFYLHYRNAMDVEKI</sequence>
<protein>
    <submittedName>
        <fullName evidence="1">Uncharacterized protein</fullName>
    </submittedName>
</protein>
<dbReference type="AlphaFoldDB" id="A0A7J9FJP6"/>